<accession>A0ABV3JU55</accession>
<dbReference type="InterPro" id="IPR002035">
    <property type="entry name" value="VWF_A"/>
</dbReference>
<keyword evidence="3" id="KW-1185">Reference proteome</keyword>
<dbReference type="EMBL" id="JBFAUK010000001">
    <property type="protein sequence ID" value="MEV5505150.1"/>
    <property type="molecule type" value="Genomic_DNA"/>
</dbReference>
<dbReference type="RefSeq" id="WP_109281188.1">
    <property type="nucleotide sequence ID" value="NZ_JBFAUK010000001.1"/>
</dbReference>
<dbReference type="PROSITE" id="PS50234">
    <property type="entry name" value="VWFA"/>
    <property type="match status" value="1"/>
</dbReference>
<dbReference type="InterPro" id="IPR036465">
    <property type="entry name" value="vWFA_dom_sf"/>
</dbReference>
<dbReference type="Gene3D" id="3.40.50.410">
    <property type="entry name" value="von Willebrand factor, type A domain"/>
    <property type="match status" value="1"/>
</dbReference>
<evidence type="ECO:0000313" key="2">
    <source>
        <dbReference type="EMBL" id="MEV5505150.1"/>
    </source>
</evidence>
<evidence type="ECO:0000259" key="1">
    <source>
        <dbReference type="PROSITE" id="PS50234"/>
    </source>
</evidence>
<organism evidence="2 3">
    <name type="scientific">Streptomyces orinoci</name>
    <name type="common">Streptoverticillium orinoci</name>
    <dbReference type="NCBI Taxonomy" id="67339"/>
    <lineage>
        <taxon>Bacteria</taxon>
        <taxon>Bacillati</taxon>
        <taxon>Actinomycetota</taxon>
        <taxon>Actinomycetes</taxon>
        <taxon>Kitasatosporales</taxon>
        <taxon>Streptomycetaceae</taxon>
        <taxon>Streptomyces</taxon>
    </lineage>
</organism>
<comment type="caution">
    <text evidence="2">The sequence shown here is derived from an EMBL/GenBank/DDBJ whole genome shotgun (WGS) entry which is preliminary data.</text>
</comment>
<protein>
    <submittedName>
        <fullName evidence="2">VWA domain-containing protein</fullName>
    </submittedName>
</protein>
<proteinExistence type="predicted"/>
<dbReference type="Gene3D" id="1.20.120.1690">
    <property type="match status" value="1"/>
</dbReference>
<dbReference type="CDD" id="cd00198">
    <property type="entry name" value="vWFA"/>
    <property type="match status" value="1"/>
</dbReference>
<feature type="domain" description="VWFA" evidence="1">
    <location>
        <begin position="51"/>
        <end position="234"/>
    </location>
</feature>
<dbReference type="Pfam" id="PF18571">
    <property type="entry name" value="VWA_3_C"/>
    <property type="match status" value="1"/>
</dbReference>
<dbReference type="SUPFAM" id="SSF53300">
    <property type="entry name" value="vWA-like"/>
    <property type="match status" value="1"/>
</dbReference>
<dbReference type="Pfam" id="PF13768">
    <property type="entry name" value="VWA_3"/>
    <property type="match status" value="1"/>
</dbReference>
<name>A0ABV3JU55_STRON</name>
<dbReference type="SMART" id="SM00327">
    <property type="entry name" value="VWA"/>
    <property type="match status" value="1"/>
</dbReference>
<dbReference type="Gene3D" id="2.60.40.3670">
    <property type="match status" value="1"/>
</dbReference>
<reference evidence="2 3" key="1">
    <citation type="submission" date="2024-06" db="EMBL/GenBank/DDBJ databases">
        <title>The Natural Products Discovery Center: Release of the First 8490 Sequenced Strains for Exploring Actinobacteria Biosynthetic Diversity.</title>
        <authorList>
            <person name="Kalkreuter E."/>
            <person name="Kautsar S.A."/>
            <person name="Yang D."/>
            <person name="Bader C.D."/>
            <person name="Teijaro C.N."/>
            <person name="Fluegel L."/>
            <person name="Davis C.M."/>
            <person name="Simpson J.R."/>
            <person name="Lauterbach L."/>
            <person name="Steele A.D."/>
            <person name="Gui C."/>
            <person name="Meng S."/>
            <person name="Li G."/>
            <person name="Viehrig K."/>
            <person name="Ye F."/>
            <person name="Su P."/>
            <person name="Kiefer A.F."/>
            <person name="Nichols A."/>
            <person name="Cepeda A.J."/>
            <person name="Yan W."/>
            <person name="Fan B."/>
            <person name="Jiang Y."/>
            <person name="Adhikari A."/>
            <person name="Zheng C.-J."/>
            <person name="Schuster L."/>
            <person name="Cowan T.M."/>
            <person name="Smanski M.J."/>
            <person name="Chevrette M.G."/>
            <person name="De Carvalho L.P.S."/>
            <person name="Shen B."/>
        </authorList>
    </citation>
    <scope>NUCLEOTIDE SEQUENCE [LARGE SCALE GENOMIC DNA]</scope>
    <source>
        <strain evidence="2 3">NPDC052347</strain>
    </source>
</reference>
<dbReference type="Proteomes" id="UP001552594">
    <property type="component" value="Unassembled WGS sequence"/>
</dbReference>
<gene>
    <name evidence="2" type="ORF">AB0L16_01545</name>
</gene>
<evidence type="ECO:0000313" key="3">
    <source>
        <dbReference type="Proteomes" id="UP001552594"/>
    </source>
</evidence>
<sequence length="436" mass="45648">MSNLARPEVPRFTVDVYQNAYLPEGGREVNAIVTVSSTGGGAPAGTAPDAAVVIMVDCSGSMDYPPAKMRNARDATAAAVDALRDGVSFAVVAGTHQAREVYPGGGRLAVADATTRAQAKEALRKLSPGGGTAIGTWLRLADRLLSSSGRSIRHGILLTDGRNEHEEPQALRAALDSCAGRFSCDARGVGTDWEVKEVTGIASALLGTADIVADPAGLAADFTRMMEAAMGKEVADVALRLWTPMGAEVTFVKQVAPSMEELTSRRTEAGPRAGDYPTGAWGEESRDYHVCVRVPEAAVGQEMLAARASLVLPSPDGSAQVLAQGLIRAVWTDDLAASTTINPRVAHYTDQAELAQVIQQGLDLRKSGDMDGATAKLGRAVQLANSSGNEATARLLAKVVDVVDAATGTVRLKAKVTAEAEMTLETRSTKTVRVKK</sequence>
<dbReference type="InterPro" id="IPR041176">
    <property type="entry name" value="VWA_3_C"/>
</dbReference>